<feature type="transmembrane region" description="Helical" evidence="12">
    <location>
        <begin position="157"/>
        <end position="179"/>
    </location>
</feature>
<evidence type="ECO:0000256" key="12">
    <source>
        <dbReference type="HAMAP-Rule" id="MF_01665"/>
    </source>
</evidence>
<evidence type="ECO:0000256" key="2">
    <source>
        <dbReference type="ARBA" id="ARBA00004141"/>
    </source>
</evidence>
<dbReference type="RefSeq" id="WP_186412470.1">
    <property type="nucleotide sequence ID" value="NZ_FLQY01000382.1"/>
</dbReference>
<dbReference type="EC" id="1.17.99.9" evidence="12"/>
<feature type="transmembrane region" description="Helical" evidence="12">
    <location>
        <begin position="292"/>
        <end position="313"/>
    </location>
</feature>
<feature type="transmembrane region" description="Helical" evidence="12">
    <location>
        <begin position="199"/>
        <end position="220"/>
    </location>
</feature>
<dbReference type="Proteomes" id="UP000199600">
    <property type="component" value="Unassembled WGS sequence"/>
</dbReference>
<keyword evidence="7 12" id="KW-0408">Iron</keyword>
<dbReference type="GO" id="GO:0016653">
    <property type="term" value="F:oxidoreductase activity, acting on NAD(P)H, heme protein as acceptor"/>
    <property type="evidence" value="ECO:0007669"/>
    <property type="project" value="TreeGrafter"/>
</dbReference>
<organism evidence="13 14">
    <name type="scientific">Candidatus Propionivibrio aalborgensis</name>
    <dbReference type="NCBI Taxonomy" id="1860101"/>
    <lineage>
        <taxon>Bacteria</taxon>
        <taxon>Pseudomonadati</taxon>
        <taxon>Pseudomonadota</taxon>
        <taxon>Betaproteobacteria</taxon>
        <taxon>Rhodocyclales</taxon>
        <taxon>Rhodocyclaceae</taxon>
        <taxon>Propionivibrio</taxon>
    </lineage>
</organism>
<dbReference type="Pfam" id="PF02628">
    <property type="entry name" value="COX15-CtaA"/>
    <property type="match status" value="1"/>
</dbReference>
<evidence type="ECO:0000256" key="7">
    <source>
        <dbReference type="ARBA" id="ARBA00023004"/>
    </source>
</evidence>
<keyword evidence="6 12" id="KW-0560">Oxidoreductase</keyword>
<proteinExistence type="inferred from homology"/>
<dbReference type="PANTHER" id="PTHR23289:SF2">
    <property type="entry name" value="CYTOCHROME C OXIDASE ASSEMBLY PROTEIN COX15 HOMOLOG"/>
    <property type="match status" value="1"/>
</dbReference>
<dbReference type="InterPro" id="IPR023754">
    <property type="entry name" value="HemeA_Synthase_type2"/>
</dbReference>
<dbReference type="GO" id="GO:0006784">
    <property type="term" value="P:heme A biosynthetic process"/>
    <property type="evidence" value="ECO:0007669"/>
    <property type="project" value="UniProtKB-UniRule"/>
</dbReference>
<evidence type="ECO:0000256" key="11">
    <source>
        <dbReference type="ARBA" id="ARBA00048044"/>
    </source>
</evidence>
<evidence type="ECO:0000256" key="9">
    <source>
        <dbReference type="ARBA" id="ARBA00023136"/>
    </source>
</evidence>
<evidence type="ECO:0000256" key="8">
    <source>
        <dbReference type="ARBA" id="ARBA00023133"/>
    </source>
</evidence>
<keyword evidence="8 12" id="KW-0350">Heme biosynthesis</keyword>
<keyword evidence="14" id="KW-1185">Reference proteome</keyword>
<keyword evidence="3 12" id="KW-0812">Transmembrane</keyword>
<dbReference type="GO" id="GO:0120547">
    <property type="term" value="F:heme A synthase activity"/>
    <property type="evidence" value="ECO:0007669"/>
    <property type="project" value="UniProtKB-EC"/>
</dbReference>
<feature type="binding site" description="axial binding residue" evidence="12">
    <location>
        <position position="260"/>
    </location>
    <ligand>
        <name>heme</name>
        <dbReference type="ChEBI" id="CHEBI:30413"/>
    </ligand>
    <ligandPart>
        <name>Fe</name>
        <dbReference type="ChEBI" id="CHEBI:18248"/>
    </ligandPart>
</feature>
<keyword evidence="9 12" id="KW-0472">Membrane</keyword>
<comment type="caution">
    <text evidence="12">Lacks conserved residue(s) required for the propagation of feature annotation.</text>
</comment>
<dbReference type="AlphaFoldDB" id="A0A1A8Y3G7"/>
<evidence type="ECO:0000256" key="4">
    <source>
        <dbReference type="ARBA" id="ARBA00022723"/>
    </source>
</evidence>
<comment type="catalytic activity">
    <reaction evidence="11">
        <text>Fe(II)-heme o + 2 A + H2O = Fe(II)-heme a + 2 AH2</text>
        <dbReference type="Rhea" id="RHEA:63388"/>
        <dbReference type="ChEBI" id="CHEBI:13193"/>
        <dbReference type="ChEBI" id="CHEBI:15377"/>
        <dbReference type="ChEBI" id="CHEBI:17499"/>
        <dbReference type="ChEBI" id="CHEBI:60530"/>
        <dbReference type="ChEBI" id="CHEBI:61715"/>
        <dbReference type="EC" id="1.17.99.9"/>
    </reaction>
    <physiologicalReaction direction="left-to-right" evidence="11">
        <dbReference type="Rhea" id="RHEA:63389"/>
    </physiologicalReaction>
</comment>
<evidence type="ECO:0000256" key="1">
    <source>
        <dbReference type="ARBA" id="ARBA00001970"/>
    </source>
</evidence>
<gene>
    <name evidence="12 13" type="primary">ctaA</name>
    <name evidence="13" type="ORF">PROAA_780019</name>
</gene>
<keyword evidence="12" id="KW-1003">Cell membrane</keyword>
<dbReference type="UniPathway" id="UPA00269">
    <property type="reaction ID" value="UER00713"/>
</dbReference>
<feature type="binding site" description="axial binding residue" evidence="12">
    <location>
        <position position="321"/>
    </location>
    <ligand>
        <name>heme</name>
        <dbReference type="ChEBI" id="CHEBI:30413"/>
    </ligand>
    <ligandPart>
        <name>Fe</name>
        <dbReference type="ChEBI" id="CHEBI:18248"/>
    </ligandPart>
</feature>
<evidence type="ECO:0000313" key="14">
    <source>
        <dbReference type="Proteomes" id="UP000199600"/>
    </source>
</evidence>
<reference evidence="13 14" key="1">
    <citation type="submission" date="2016-06" db="EMBL/GenBank/DDBJ databases">
        <authorList>
            <person name="Kjaerup R.B."/>
            <person name="Dalgaard T.S."/>
            <person name="Juul-Madsen H.R."/>
        </authorList>
    </citation>
    <scope>NUCLEOTIDE SEQUENCE [LARGE SCALE GENOMIC DNA]</scope>
    <source>
        <strain evidence="13">2</strain>
    </source>
</reference>
<feature type="transmembrane region" description="Helical" evidence="12">
    <location>
        <begin position="94"/>
        <end position="112"/>
    </location>
</feature>
<feature type="transmembrane region" description="Helical" evidence="12">
    <location>
        <begin position="124"/>
        <end position="142"/>
    </location>
</feature>
<comment type="subunit">
    <text evidence="12">Interacts with CtaB.</text>
</comment>
<evidence type="ECO:0000256" key="3">
    <source>
        <dbReference type="ARBA" id="ARBA00022692"/>
    </source>
</evidence>
<accession>A0A1A8Y3G7</accession>
<comment type="similarity">
    <text evidence="12">Belongs to the COX15/CtaA family. Type 2 subfamily.</text>
</comment>
<name>A0A1A8Y3G7_9RHOO</name>
<dbReference type="PANTHER" id="PTHR23289">
    <property type="entry name" value="CYTOCHROME C OXIDASE ASSEMBLY PROTEIN COX15"/>
    <property type="match status" value="1"/>
</dbReference>
<comment type="cofactor">
    <cofactor evidence="1 12">
        <name>heme b</name>
        <dbReference type="ChEBI" id="CHEBI:60344"/>
    </cofactor>
</comment>
<protein>
    <recommendedName>
        <fullName evidence="12">Heme A synthase</fullName>
        <shortName evidence="12">HAS</shortName>
        <ecNumber evidence="12">1.17.99.9</ecNumber>
    </recommendedName>
    <alternativeName>
        <fullName evidence="12">Cytochrome aa3-controlling protein</fullName>
    </alternativeName>
</protein>
<evidence type="ECO:0000256" key="6">
    <source>
        <dbReference type="ARBA" id="ARBA00023002"/>
    </source>
</evidence>
<keyword evidence="4 12" id="KW-0479">Metal-binding</keyword>
<feature type="transmembrane region" description="Helical" evidence="12">
    <location>
        <begin position="9"/>
        <end position="29"/>
    </location>
</feature>
<dbReference type="EMBL" id="FLQY01000382">
    <property type="protein sequence ID" value="SBT10918.1"/>
    <property type="molecule type" value="Genomic_DNA"/>
</dbReference>
<comment type="function">
    <text evidence="12">Catalyzes the conversion of heme O to heme A by two successive hydroxylations of the methyl group at C8. The first hydroxylation forms heme I, the second hydroxylation results in an unstable dihydroxymethyl group, which spontaneously dehydrates, resulting in the formyl group of heme A.</text>
</comment>
<evidence type="ECO:0000313" key="13">
    <source>
        <dbReference type="EMBL" id="SBT10918.1"/>
    </source>
</evidence>
<comment type="subcellular location">
    <subcellularLocation>
        <location evidence="12">Cell membrane</location>
        <topology evidence="12">Multi-pass membrane protein</topology>
    </subcellularLocation>
    <subcellularLocation>
        <location evidence="2">Membrane</location>
        <topology evidence="2">Multi-pass membrane protein</topology>
    </subcellularLocation>
</comment>
<sequence length="349" mass="39417">MDSVARRQIALWLFICSAMVFAILVVGGVTRLTHSGLSIVEWKPIVGVIPPLNQSEWDETFEKYKKTPEYQKVNHQMELDEFKGIFFWEYWHRVLGRLIGAVFLLPFLYFWLRRKIDRPLVPKLLGIFVLGGLQGAMGWYMVKSGLVDDPRVSQFRLTAHLSLAFLIFISMMWVALDLLTARQRSTASEALRNLQRTGIMLAILAFYTVVTGGFVAGIRAGKAYNTFPLMNGHFLPPESFIIEPWYLNFFHNMALVQFDHRLGAWLLAFLVPWFFLKVWAANVSNRARLAAAFLLVSLIIQISLGIATLLLAVPVALGTAHQGGSMVVFGALLWLNHELRVVRGPAAIA</sequence>
<dbReference type="HAMAP" id="MF_01665">
    <property type="entry name" value="HemeA_synth_type2"/>
    <property type="match status" value="1"/>
</dbReference>
<evidence type="ECO:0000256" key="5">
    <source>
        <dbReference type="ARBA" id="ARBA00022989"/>
    </source>
</evidence>
<comment type="pathway">
    <text evidence="10 12">Porphyrin-containing compound metabolism; heme A biosynthesis; heme A from heme O: step 1/1.</text>
</comment>
<dbReference type="InterPro" id="IPR003780">
    <property type="entry name" value="COX15/CtaA_fam"/>
</dbReference>
<dbReference type="GO" id="GO:0005886">
    <property type="term" value="C:plasma membrane"/>
    <property type="evidence" value="ECO:0007669"/>
    <property type="project" value="UniProtKB-SubCell"/>
</dbReference>
<evidence type="ECO:0000256" key="10">
    <source>
        <dbReference type="ARBA" id="ARBA00044501"/>
    </source>
</evidence>
<keyword evidence="5 12" id="KW-1133">Transmembrane helix</keyword>
<dbReference type="GO" id="GO:0046872">
    <property type="term" value="F:metal ion binding"/>
    <property type="evidence" value="ECO:0007669"/>
    <property type="project" value="UniProtKB-KW"/>
</dbReference>
<feature type="transmembrane region" description="Helical" evidence="12">
    <location>
        <begin position="262"/>
        <end position="280"/>
    </location>
</feature>